<evidence type="ECO:0008006" key="4">
    <source>
        <dbReference type="Google" id="ProtNLM"/>
    </source>
</evidence>
<proteinExistence type="predicted"/>
<name>J3L8W1_ORYBR</name>
<feature type="region of interest" description="Disordered" evidence="1">
    <location>
        <begin position="87"/>
        <end position="127"/>
    </location>
</feature>
<organism evidence="2">
    <name type="scientific">Oryza brachyantha</name>
    <name type="common">malo sina</name>
    <dbReference type="NCBI Taxonomy" id="4533"/>
    <lineage>
        <taxon>Eukaryota</taxon>
        <taxon>Viridiplantae</taxon>
        <taxon>Streptophyta</taxon>
        <taxon>Embryophyta</taxon>
        <taxon>Tracheophyta</taxon>
        <taxon>Spermatophyta</taxon>
        <taxon>Magnoliopsida</taxon>
        <taxon>Liliopsida</taxon>
        <taxon>Poales</taxon>
        <taxon>Poaceae</taxon>
        <taxon>BOP clade</taxon>
        <taxon>Oryzoideae</taxon>
        <taxon>Oryzeae</taxon>
        <taxon>Oryzinae</taxon>
        <taxon>Oryza</taxon>
    </lineage>
</organism>
<evidence type="ECO:0000313" key="3">
    <source>
        <dbReference type="Proteomes" id="UP000006038"/>
    </source>
</evidence>
<dbReference type="HOGENOM" id="CLU_1268614_0_0_1"/>
<feature type="compositionally biased region" description="Pro residues" evidence="1">
    <location>
        <begin position="205"/>
        <end position="218"/>
    </location>
</feature>
<keyword evidence="3" id="KW-1185">Reference proteome</keyword>
<dbReference type="EnsemblPlants" id="OB02G10780.1">
    <property type="protein sequence ID" value="OB02G10780.1"/>
    <property type="gene ID" value="OB02G10780"/>
</dbReference>
<evidence type="ECO:0000256" key="1">
    <source>
        <dbReference type="SAM" id="MobiDB-lite"/>
    </source>
</evidence>
<dbReference type="Proteomes" id="UP000006038">
    <property type="component" value="Unassembled WGS sequence"/>
</dbReference>
<dbReference type="AlphaFoldDB" id="J3L8W1"/>
<accession>J3L8W1</accession>
<protein>
    <recommendedName>
        <fullName evidence="4">DUF834 domain-containing protein</fullName>
    </recommendedName>
</protein>
<sequence>MGLLAWPSWRRCHRRRRHAKKTCVFARRTCSRDSAHSTSTTVSNRGQREGAADLAVTGMKDMDSPEAMGRFPTGLGDELGALEEEVEIGGSQRGSKGGPERRPEVLDGGGGGERDDDGAPVVGAHPDGYSLPLRHCRRHRRCRGRGREPCRGRKPEPDLLRGLKRRRQIVSLHRNQLRCCLTPPLRLLGGRERRRHRRHRRSCCPGPPPPLAPPTPIL</sequence>
<reference evidence="2" key="1">
    <citation type="submission" date="2013-04" db="UniProtKB">
        <authorList>
            <consortium name="EnsemblPlants"/>
        </authorList>
    </citation>
    <scope>IDENTIFICATION</scope>
</reference>
<dbReference type="Gramene" id="OB02G10780.1">
    <property type="protein sequence ID" value="OB02G10780.1"/>
    <property type="gene ID" value="OB02G10780"/>
</dbReference>
<feature type="region of interest" description="Disordered" evidence="1">
    <location>
        <begin position="191"/>
        <end position="218"/>
    </location>
</feature>
<feature type="compositionally biased region" description="Basic residues" evidence="1">
    <location>
        <begin position="192"/>
        <end position="202"/>
    </location>
</feature>
<evidence type="ECO:0000313" key="2">
    <source>
        <dbReference type="EnsemblPlants" id="OB02G10780.1"/>
    </source>
</evidence>